<sequence>MRDTDLNHSGSPGIRAQDIWVSPLALEGFYENFATGIDDLSGITITGDATTPEKLIDNLFGVGDRAEFDVIGEYIELDFGAPVYIGQFRYYGHASHNEDGVYKIQAYINGAWVDVKNAIPTILGDWSAWTDLTIPSIAIRWRVVATTIDTNVNTDNKAVEWEFSGVRIS</sequence>
<protein>
    <recommendedName>
        <fullName evidence="2">F5/8 type C domain-containing protein</fullName>
    </recommendedName>
</protein>
<accession>X1KTH1</accession>
<name>X1KTH1_9ZZZZ</name>
<dbReference type="AlphaFoldDB" id="X1KTH1"/>
<dbReference type="EMBL" id="BARV01000331">
    <property type="protein sequence ID" value="GAH96920.1"/>
    <property type="molecule type" value="Genomic_DNA"/>
</dbReference>
<organism evidence="1">
    <name type="scientific">marine sediment metagenome</name>
    <dbReference type="NCBI Taxonomy" id="412755"/>
    <lineage>
        <taxon>unclassified sequences</taxon>
        <taxon>metagenomes</taxon>
        <taxon>ecological metagenomes</taxon>
    </lineage>
</organism>
<comment type="caution">
    <text evidence="1">The sequence shown here is derived from an EMBL/GenBank/DDBJ whole genome shotgun (WGS) entry which is preliminary data.</text>
</comment>
<evidence type="ECO:0000313" key="1">
    <source>
        <dbReference type="EMBL" id="GAH96920.1"/>
    </source>
</evidence>
<gene>
    <name evidence="1" type="ORF">S06H3_01348</name>
</gene>
<evidence type="ECO:0008006" key="2">
    <source>
        <dbReference type="Google" id="ProtNLM"/>
    </source>
</evidence>
<proteinExistence type="predicted"/>
<reference evidence="1" key="1">
    <citation type="journal article" date="2014" name="Front. Microbiol.">
        <title>High frequency of phylogenetically diverse reductive dehalogenase-homologous genes in deep subseafloor sedimentary metagenomes.</title>
        <authorList>
            <person name="Kawai M."/>
            <person name="Futagami T."/>
            <person name="Toyoda A."/>
            <person name="Takaki Y."/>
            <person name="Nishi S."/>
            <person name="Hori S."/>
            <person name="Arai W."/>
            <person name="Tsubouchi T."/>
            <person name="Morono Y."/>
            <person name="Uchiyama I."/>
            <person name="Ito T."/>
            <person name="Fujiyama A."/>
            <person name="Inagaki F."/>
            <person name="Takami H."/>
        </authorList>
    </citation>
    <scope>NUCLEOTIDE SEQUENCE</scope>
    <source>
        <strain evidence="1">Expedition CK06-06</strain>
    </source>
</reference>